<feature type="transmembrane region" description="Helical" evidence="1">
    <location>
        <begin position="155"/>
        <end position="172"/>
    </location>
</feature>
<keyword evidence="3" id="KW-1185">Reference proteome</keyword>
<keyword evidence="1" id="KW-0472">Membrane</keyword>
<reference evidence="2 3" key="1">
    <citation type="submission" date="2022-12" db="EMBL/GenBank/DDBJ databases">
        <title>Chromosome-scale assembly of the Ensete ventricosum genome.</title>
        <authorList>
            <person name="Dussert Y."/>
            <person name="Stocks J."/>
            <person name="Wendawek A."/>
            <person name="Woldeyes F."/>
            <person name="Nichols R.A."/>
            <person name="Borrell J.S."/>
        </authorList>
    </citation>
    <scope>NUCLEOTIDE SEQUENCE [LARGE SCALE GENOMIC DNA]</scope>
    <source>
        <strain evidence="3">cv. Maze</strain>
        <tissue evidence="2">Seeds</tissue>
    </source>
</reference>
<keyword evidence="1" id="KW-1133">Transmembrane helix</keyword>
<gene>
    <name evidence="2" type="ORF">OPV22_005659</name>
</gene>
<dbReference type="AlphaFoldDB" id="A0AAV8RN28"/>
<comment type="caution">
    <text evidence="2">The sequence shown here is derived from an EMBL/GenBank/DDBJ whole genome shotgun (WGS) entry which is preliminary data.</text>
</comment>
<organism evidence="2 3">
    <name type="scientific">Ensete ventricosum</name>
    <name type="common">Abyssinian banana</name>
    <name type="synonym">Musa ensete</name>
    <dbReference type="NCBI Taxonomy" id="4639"/>
    <lineage>
        <taxon>Eukaryota</taxon>
        <taxon>Viridiplantae</taxon>
        <taxon>Streptophyta</taxon>
        <taxon>Embryophyta</taxon>
        <taxon>Tracheophyta</taxon>
        <taxon>Spermatophyta</taxon>
        <taxon>Magnoliopsida</taxon>
        <taxon>Liliopsida</taxon>
        <taxon>Zingiberales</taxon>
        <taxon>Musaceae</taxon>
        <taxon>Ensete</taxon>
    </lineage>
</organism>
<sequence length="188" mass="21294">MNWRLAIMGHCFEDLLVCLLFFGIVEGIAHRKFYSWPYCDTACKERGERGKGRKGKAAQRTVKDDGMLAMHDDWRAIALTVLQADPAPLLVTFMPNHACTLIPVLILPMVSAYSAGFSFLRRYWLIFICGLHVETVLFSKVFFRGFSVLLHQSGAEALVGHLHVAFLAAFWFPPLPTMAVDERFVFKP</sequence>
<feature type="transmembrane region" description="Helical" evidence="1">
    <location>
        <begin position="98"/>
        <end position="117"/>
    </location>
</feature>
<dbReference type="Proteomes" id="UP001222027">
    <property type="component" value="Unassembled WGS sequence"/>
</dbReference>
<feature type="transmembrane region" description="Helical" evidence="1">
    <location>
        <begin position="123"/>
        <end position="143"/>
    </location>
</feature>
<accession>A0AAV8RN28</accession>
<evidence type="ECO:0000256" key="1">
    <source>
        <dbReference type="SAM" id="Phobius"/>
    </source>
</evidence>
<name>A0AAV8RN28_ENSVE</name>
<keyword evidence="1" id="KW-0812">Transmembrane</keyword>
<proteinExistence type="predicted"/>
<feature type="transmembrane region" description="Helical" evidence="1">
    <location>
        <begin position="6"/>
        <end position="25"/>
    </location>
</feature>
<dbReference type="EMBL" id="JAQQAF010000002">
    <property type="protein sequence ID" value="KAJ8504773.1"/>
    <property type="molecule type" value="Genomic_DNA"/>
</dbReference>
<evidence type="ECO:0000313" key="2">
    <source>
        <dbReference type="EMBL" id="KAJ8504773.1"/>
    </source>
</evidence>
<protein>
    <submittedName>
        <fullName evidence="2">Uncharacterized protein</fullName>
    </submittedName>
</protein>
<evidence type="ECO:0000313" key="3">
    <source>
        <dbReference type="Proteomes" id="UP001222027"/>
    </source>
</evidence>